<keyword evidence="4" id="KW-1185">Reference proteome</keyword>
<keyword evidence="1" id="KW-1133">Transmembrane helix</keyword>
<organism evidence="3 4">
    <name type="scientific">Exophiala bonariae</name>
    <dbReference type="NCBI Taxonomy" id="1690606"/>
    <lineage>
        <taxon>Eukaryota</taxon>
        <taxon>Fungi</taxon>
        <taxon>Dikarya</taxon>
        <taxon>Ascomycota</taxon>
        <taxon>Pezizomycotina</taxon>
        <taxon>Eurotiomycetes</taxon>
        <taxon>Chaetothyriomycetidae</taxon>
        <taxon>Chaetothyriales</taxon>
        <taxon>Herpotrichiellaceae</taxon>
        <taxon>Exophiala</taxon>
    </lineage>
</organism>
<dbReference type="EMBL" id="JAVRRD010000006">
    <property type="protein sequence ID" value="KAK5057470.1"/>
    <property type="molecule type" value="Genomic_DNA"/>
</dbReference>
<keyword evidence="1" id="KW-0812">Transmembrane</keyword>
<dbReference type="AlphaFoldDB" id="A0AAV9NHF8"/>
<reference evidence="3 4" key="1">
    <citation type="submission" date="2023-08" db="EMBL/GenBank/DDBJ databases">
        <title>Black Yeasts Isolated from many extreme environments.</title>
        <authorList>
            <person name="Coleine C."/>
            <person name="Stajich J.E."/>
            <person name="Selbmann L."/>
        </authorList>
    </citation>
    <scope>NUCLEOTIDE SEQUENCE [LARGE SCALE GENOMIC DNA]</scope>
    <source>
        <strain evidence="3 4">CCFEE 5792</strain>
    </source>
</reference>
<keyword evidence="1" id="KW-0472">Membrane</keyword>
<comment type="caution">
    <text evidence="3">The sequence shown here is derived from an EMBL/GenBank/DDBJ whole genome shotgun (WGS) entry which is preliminary data.</text>
</comment>
<dbReference type="Proteomes" id="UP001358417">
    <property type="component" value="Unassembled WGS sequence"/>
</dbReference>
<evidence type="ECO:0000256" key="1">
    <source>
        <dbReference type="SAM" id="Phobius"/>
    </source>
</evidence>
<gene>
    <name evidence="3" type="ORF">LTR84_011470</name>
</gene>
<keyword evidence="2" id="KW-0732">Signal</keyword>
<evidence type="ECO:0000313" key="4">
    <source>
        <dbReference type="Proteomes" id="UP001358417"/>
    </source>
</evidence>
<feature type="signal peptide" evidence="2">
    <location>
        <begin position="1"/>
        <end position="20"/>
    </location>
</feature>
<feature type="transmembrane region" description="Helical" evidence="1">
    <location>
        <begin position="159"/>
        <end position="177"/>
    </location>
</feature>
<feature type="chain" id="PRO_5043922787" evidence="2">
    <location>
        <begin position="21"/>
        <end position="192"/>
    </location>
</feature>
<accession>A0AAV9NHF8</accession>
<dbReference type="GeneID" id="89979620"/>
<proteinExistence type="predicted"/>
<sequence>MSTIFLKTISVLRMAAGVSTLIVPHRVGPLFGLTIGPDASVVARLFGSRDFILGAYLYKTVREWDGSRGNDPFGQGARDSLLSQSATSVRESDGAISATGKADGIPRFAGLGQGLNKTVSVSTVRSDNVATALWLGAACDAIDVVSGAVCFLEGGISNIAAGELVGGAAIFVMAALWQLNVLQRKRSAEQEL</sequence>
<evidence type="ECO:0000256" key="2">
    <source>
        <dbReference type="SAM" id="SignalP"/>
    </source>
</evidence>
<dbReference type="RefSeq" id="XP_064708588.1">
    <property type="nucleotide sequence ID" value="XM_064854999.1"/>
</dbReference>
<evidence type="ECO:0000313" key="3">
    <source>
        <dbReference type="EMBL" id="KAK5057470.1"/>
    </source>
</evidence>
<protein>
    <submittedName>
        <fullName evidence="3">Uncharacterized protein</fullName>
    </submittedName>
</protein>
<name>A0AAV9NHF8_9EURO</name>